<dbReference type="GO" id="GO:0000160">
    <property type="term" value="P:phosphorelay signal transduction system"/>
    <property type="evidence" value="ECO:0007669"/>
    <property type="project" value="InterPro"/>
</dbReference>
<dbReference type="CDD" id="cd00156">
    <property type="entry name" value="REC"/>
    <property type="match status" value="1"/>
</dbReference>
<feature type="domain" description="Response regulatory" evidence="4">
    <location>
        <begin position="46"/>
        <end position="162"/>
    </location>
</feature>
<dbReference type="Gene3D" id="3.40.50.2300">
    <property type="match status" value="1"/>
</dbReference>
<dbReference type="InterPro" id="IPR050595">
    <property type="entry name" value="Bact_response_regulator"/>
</dbReference>
<evidence type="ECO:0000313" key="6">
    <source>
        <dbReference type="Proteomes" id="UP000264702"/>
    </source>
</evidence>
<accession>A0A372IPA3</accession>
<feature type="compositionally biased region" description="Polar residues" evidence="3">
    <location>
        <begin position="14"/>
        <end position="24"/>
    </location>
</feature>
<dbReference type="PANTHER" id="PTHR44591:SF3">
    <property type="entry name" value="RESPONSE REGULATORY DOMAIN-CONTAINING PROTEIN"/>
    <property type="match status" value="1"/>
</dbReference>
<organism evidence="5 6">
    <name type="scientific">Paracidobacterium acidisoli</name>
    <dbReference type="NCBI Taxonomy" id="2303751"/>
    <lineage>
        <taxon>Bacteria</taxon>
        <taxon>Pseudomonadati</taxon>
        <taxon>Acidobacteriota</taxon>
        <taxon>Terriglobia</taxon>
        <taxon>Terriglobales</taxon>
        <taxon>Acidobacteriaceae</taxon>
        <taxon>Paracidobacterium</taxon>
    </lineage>
</organism>
<dbReference type="AlphaFoldDB" id="A0A372IPA3"/>
<comment type="caution">
    <text evidence="5">The sequence shown here is derived from an EMBL/GenBank/DDBJ whole genome shotgun (WGS) entry which is preliminary data.</text>
</comment>
<protein>
    <submittedName>
        <fullName evidence="5">Response regulator</fullName>
    </submittedName>
</protein>
<name>A0A372IPA3_9BACT</name>
<feature type="region of interest" description="Disordered" evidence="3">
    <location>
        <begin position="1"/>
        <end position="24"/>
    </location>
</feature>
<dbReference type="InterPro" id="IPR001789">
    <property type="entry name" value="Sig_transdc_resp-reg_receiver"/>
</dbReference>
<evidence type="ECO:0000256" key="2">
    <source>
        <dbReference type="PROSITE-ProRule" id="PRU00169"/>
    </source>
</evidence>
<feature type="modified residue" description="4-aspartylphosphate" evidence="2">
    <location>
        <position position="95"/>
    </location>
</feature>
<dbReference type="Proteomes" id="UP000264702">
    <property type="component" value="Unassembled WGS sequence"/>
</dbReference>
<evidence type="ECO:0000259" key="4">
    <source>
        <dbReference type="PROSITE" id="PS50110"/>
    </source>
</evidence>
<proteinExistence type="predicted"/>
<evidence type="ECO:0000313" key="5">
    <source>
        <dbReference type="EMBL" id="RFU16403.1"/>
    </source>
</evidence>
<sequence length="167" mass="18112">MWAISTLRSMGYRPSSSLRNPTTRTISGTCRFPEGISMSGCSNGPKVLIVDDERRISDSLALIFSTHGYAARVAYSAEEAIEILAIWQPDMAIVDVVLPRMNGLDLAIALKAMYPNCHLLLFSAHPGAAELAEDAMKNGHIFEILPKPLHPSHLLDRAASLLASAIV</sequence>
<dbReference type="EMBL" id="QVQT01000004">
    <property type="protein sequence ID" value="RFU16403.1"/>
    <property type="molecule type" value="Genomic_DNA"/>
</dbReference>
<dbReference type="SMART" id="SM00448">
    <property type="entry name" value="REC"/>
    <property type="match status" value="1"/>
</dbReference>
<dbReference type="InterPro" id="IPR011006">
    <property type="entry name" value="CheY-like_superfamily"/>
</dbReference>
<evidence type="ECO:0000256" key="3">
    <source>
        <dbReference type="SAM" id="MobiDB-lite"/>
    </source>
</evidence>
<gene>
    <name evidence="5" type="ORF">D0Y96_13535</name>
</gene>
<dbReference type="SUPFAM" id="SSF52172">
    <property type="entry name" value="CheY-like"/>
    <property type="match status" value="1"/>
</dbReference>
<evidence type="ECO:0000256" key="1">
    <source>
        <dbReference type="ARBA" id="ARBA00022553"/>
    </source>
</evidence>
<keyword evidence="6" id="KW-1185">Reference proteome</keyword>
<reference evidence="5 6" key="1">
    <citation type="submission" date="2018-08" db="EMBL/GenBank/DDBJ databases">
        <title>Acidipila sp. 4G-K13, an acidobacterium isolated from forest soil.</title>
        <authorList>
            <person name="Gao Z.-H."/>
            <person name="Qiu L.-H."/>
        </authorList>
    </citation>
    <scope>NUCLEOTIDE SEQUENCE [LARGE SCALE GENOMIC DNA]</scope>
    <source>
        <strain evidence="5 6">4G-K13</strain>
    </source>
</reference>
<dbReference type="PANTHER" id="PTHR44591">
    <property type="entry name" value="STRESS RESPONSE REGULATOR PROTEIN 1"/>
    <property type="match status" value="1"/>
</dbReference>
<keyword evidence="1 2" id="KW-0597">Phosphoprotein</keyword>
<dbReference type="Pfam" id="PF00072">
    <property type="entry name" value="Response_reg"/>
    <property type="match status" value="1"/>
</dbReference>
<dbReference type="PROSITE" id="PS50110">
    <property type="entry name" value="RESPONSE_REGULATORY"/>
    <property type="match status" value="1"/>
</dbReference>